<feature type="domain" description="AMP-binding enzyme C-terminal" evidence="4">
    <location>
        <begin position="402"/>
        <end position="478"/>
    </location>
</feature>
<feature type="domain" description="AMP-dependent synthetase/ligase" evidence="3">
    <location>
        <begin position="14"/>
        <end position="349"/>
    </location>
</feature>
<dbReference type="PANTHER" id="PTHR44845:SF6">
    <property type="entry name" value="BETA-ALANINE-ACTIVATING ENZYME"/>
    <property type="match status" value="1"/>
</dbReference>
<dbReference type="PROSITE" id="PS00455">
    <property type="entry name" value="AMP_BINDING"/>
    <property type="match status" value="1"/>
</dbReference>
<evidence type="ECO:0000256" key="2">
    <source>
        <dbReference type="ARBA" id="ARBA00022553"/>
    </source>
</evidence>
<dbReference type="SUPFAM" id="SSF56801">
    <property type="entry name" value="Acetyl-CoA synthetase-like"/>
    <property type="match status" value="1"/>
</dbReference>
<dbReference type="InterPro" id="IPR020845">
    <property type="entry name" value="AMP-binding_CS"/>
</dbReference>
<dbReference type="RefSeq" id="WP_114059152.1">
    <property type="nucleotide sequence ID" value="NZ_CP030864.1"/>
</dbReference>
<evidence type="ECO:0000259" key="3">
    <source>
        <dbReference type="Pfam" id="PF00501"/>
    </source>
</evidence>
<dbReference type="InterPro" id="IPR025110">
    <property type="entry name" value="AMP-bd_C"/>
</dbReference>
<evidence type="ECO:0000256" key="1">
    <source>
        <dbReference type="ARBA" id="ARBA00022450"/>
    </source>
</evidence>
<accession>A0A344UAS0</accession>
<dbReference type="InterPro" id="IPR000873">
    <property type="entry name" value="AMP-dep_synth/lig_dom"/>
</dbReference>
<keyword evidence="2" id="KW-0597">Phosphoprotein</keyword>
<dbReference type="OrthoDB" id="3802848at2"/>
<dbReference type="Proteomes" id="UP000252004">
    <property type="component" value="Plasmid unnamed2"/>
</dbReference>
<organism evidence="5 6">
    <name type="scientific">Streptomyces globosus</name>
    <dbReference type="NCBI Taxonomy" id="68209"/>
    <lineage>
        <taxon>Bacteria</taxon>
        <taxon>Bacillati</taxon>
        <taxon>Actinomycetota</taxon>
        <taxon>Actinomycetes</taxon>
        <taxon>Kitasatosporales</taxon>
        <taxon>Streptomycetaceae</taxon>
        <taxon>Streptomyces</taxon>
    </lineage>
</organism>
<dbReference type="EMBL" id="CP030864">
    <property type="protein sequence ID" value="AXE27991.1"/>
    <property type="molecule type" value="Genomic_DNA"/>
</dbReference>
<name>A0A344UAS0_9ACTN</name>
<dbReference type="Pfam" id="PF13193">
    <property type="entry name" value="AMP-binding_C"/>
    <property type="match status" value="1"/>
</dbReference>
<dbReference type="GO" id="GO:0016874">
    <property type="term" value="F:ligase activity"/>
    <property type="evidence" value="ECO:0007669"/>
    <property type="project" value="UniProtKB-KW"/>
</dbReference>
<protein>
    <submittedName>
        <fullName evidence="5">Fatty acid--CoA ligase</fullName>
    </submittedName>
</protein>
<evidence type="ECO:0000313" key="5">
    <source>
        <dbReference type="EMBL" id="AXE27991.1"/>
    </source>
</evidence>
<keyword evidence="5" id="KW-0436">Ligase</keyword>
<geneLocation type="plasmid" evidence="5 6">
    <name>unnamed2</name>
</geneLocation>
<dbReference type="AlphaFoldDB" id="A0A344UAS0"/>
<gene>
    <name evidence="5" type="ORF">C0216_31265</name>
</gene>
<dbReference type="PANTHER" id="PTHR44845">
    <property type="entry name" value="CARRIER DOMAIN-CONTAINING PROTEIN"/>
    <property type="match status" value="1"/>
</dbReference>
<dbReference type="Gene3D" id="3.30.300.30">
    <property type="match status" value="1"/>
</dbReference>
<dbReference type="KEGG" id="sgz:C0216_31265"/>
<dbReference type="Pfam" id="PF00501">
    <property type="entry name" value="AMP-binding"/>
    <property type="match status" value="1"/>
</dbReference>
<dbReference type="Gene3D" id="3.40.50.12780">
    <property type="entry name" value="N-terminal domain of ligase-like"/>
    <property type="match status" value="1"/>
</dbReference>
<keyword evidence="6" id="KW-1185">Reference proteome</keyword>
<dbReference type="InterPro" id="IPR042099">
    <property type="entry name" value="ANL_N_sf"/>
</dbReference>
<keyword evidence="1" id="KW-0596">Phosphopantetheine</keyword>
<dbReference type="InterPro" id="IPR045851">
    <property type="entry name" value="AMP-bd_C_sf"/>
</dbReference>
<evidence type="ECO:0000259" key="4">
    <source>
        <dbReference type="Pfam" id="PF13193"/>
    </source>
</evidence>
<reference evidence="5 6" key="1">
    <citation type="submission" date="2018-01" db="EMBL/GenBank/DDBJ databases">
        <title>Draft genome Sequence of streptomyces globosus LZH-48.</title>
        <authorList>
            <person name="Ran K."/>
            <person name="Li Z."/>
            <person name="Wei S."/>
            <person name="Dong R."/>
        </authorList>
    </citation>
    <scope>NUCLEOTIDE SEQUENCE [LARGE SCALE GENOMIC DNA]</scope>
    <source>
        <strain evidence="5 6">LZH-48</strain>
        <plasmid evidence="5 6">unnamed2</plasmid>
    </source>
</reference>
<evidence type="ECO:0000313" key="6">
    <source>
        <dbReference type="Proteomes" id="UP000252004"/>
    </source>
</evidence>
<proteinExistence type="predicted"/>
<sequence length="494" mass="53066">MPSPRLAETVAVHGRHRPHSIALHFRDQAVTYGRLHELTQDLRDQLHRLGLPAGSTVCVPAHKTPQTIALLLAVFHEGHIALAPSPDLGSAARGRIARQARVRHLLAADADGVLDATPVTPDEDEATGFATPDPERTRLLLTTSGSTGTPKIVPIEAAGFDAFADWAVDEFALTPCETALSYAPLNFDLALLDVWTFLRLGASVVLVDRERATDATHLASLAAGHGPTFVQGVPMMYRLLLEGSAGNGAGATFDTVRHAVFTGDRLPADLLAPIASAFPGAAFHNIFGCTETNDSFIHRVDPTATGPMPIGLPVRGTDALVLDAEGQRVEGAGTGELLVATPFQTRGYLREELNETAFARIDGRDFYRTGDIVSRGADGLYFLEGRADWHVKVRGVRTNLQEVESVLASHPDVAEAVVVPLPDPQAGVRLHAHVTRRPGTGLTSLRLRTHSGRHLPRHAIPASVHLTDAPLPRTSTGKPDRNLIKQNRMKEIDA</sequence>
<keyword evidence="5" id="KW-0614">Plasmid</keyword>